<feature type="region of interest" description="Disordered" evidence="1">
    <location>
        <begin position="279"/>
        <end position="299"/>
    </location>
</feature>
<dbReference type="RefSeq" id="WP_091853263.1">
    <property type="nucleotide sequence ID" value="NZ_FNIW01000008.1"/>
</dbReference>
<comment type="caution">
    <text evidence="3">The sequence shown here is derived from an EMBL/GenBank/DDBJ whole genome shotgun (WGS) entry which is preliminary data.</text>
</comment>
<feature type="compositionally biased region" description="Low complexity" evidence="1">
    <location>
        <begin position="206"/>
        <end position="217"/>
    </location>
</feature>
<feature type="transmembrane region" description="Helical" evidence="2">
    <location>
        <begin position="133"/>
        <end position="156"/>
    </location>
</feature>
<feature type="transmembrane region" description="Helical" evidence="2">
    <location>
        <begin position="168"/>
        <end position="186"/>
    </location>
</feature>
<evidence type="ECO:0000313" key="3">
    <source>
        <dbReference type="EMBL" id="SDO04923.1"/>
    </source>
</evidence>
<reference evidence="4" key="1">
    <citation type="submission" date="2016-10" db="EMBL/GenBank/DDBJ databases">
        <authorList>
            <person name="de Groot N.N."/>
        </authorList>
    </citation>
    <scope>NUCLEOTIDE SEQUENCE [LARGE SCALE GENOMIC DNA]</scope>
    <source>
        <strain evidence="4">BP1-145</strain>
    </source>
</reference>
<organism evidence="3 4">
    <name type="scientific">Prevotella communis</name>
    <dbReference type="NCBI Taxonomy" id="2913614"/>
    <lineage>
        <taxon>Bacteria</taxon>
        <taxon>Pseudomonadati</taxon>
        <taxon>Bacteroidota</taxon>
        <taxon>Bacteroidia</taxon>
        <taxon>Bacteroidales</taxon>
        <taxon>Prevotellaceae</taxon>
        <taxon>Prevotella</taxon>
    </lineage>
</organism>
<feature type="transmembrane region" description="Helical" evidence="2">
    <location>
        <begin position="13"/>
        <end position="34"/>
    </location>
</feature>
<dbReference type="EMBL" id="FNIW01000008">
    <property type="protein sequence ID" value="SDO04923.1"/>
    <property type="molecule type" value="Genomic_DNA"/>
</dbReference>
<accession>A0A1H0GDH5</accession>
<evidence type="ECO:0000313" key="4">
    <source>
        <dbReference type="Proteomes" id="UP000199134"/>
    </source>
</evidence>
<feature type="region of interest" description="Disordered" evidence="1">
    <location>
        <begin position="246"/>
        <end position="266"/>
    </location>
</feature>
<feature type="compositionally biased region" description="Acidic residues" evidence="1">
    <location>
        <begin position="218"/>
        <end position="231"/>
    </location>
</feature>
<keyword evidence="2" id="KW-0472">Membrane</keyword>
<dbReference type="Proteomes" id="UP000199134">
    <property type="component" value="Unassembled WGS sequence"/>
</dbReference>
<dbReference type="AlphaFoldDB" id="A0A1H0GDH5"/>
<name>A0A1H0GDH5_9BACT</name>
<feature type="transmembrane region" description="Helical" evidence="2">
    <location>
        <begin position="104"/>
        <end position="126"/>
    </location>
</feature>
<keyword evidence="2" id="KW-1133">Transmembrane helix</keyword>
<feature type="region of interest" description="Disordered" evidence="1">
    <location>
        <begin position="206"/>
        <end position="231"/>
    </location>
</feature>
<sequence>MESTDVQNESYKYVFYITTALVAVAALYVAWLYISSEKDWGFDIEWAFWKSTVLWPILSVIGFFLQFIDWQHFSFDEGILVKKPSGEKEFYKNNDILSFLWGHVLWPLVAHLFLIPCAYGAVLYYIVMAPIALLNAILPYLAAALCILIIVYFFVIAKKYETKTPVKAYVFLIITTLLSLTLVWLLSLPTSEDFDFAEKKTFQTSPTSSAYYSNSSEYNDEEPDCDTYDEDCSEESYEVSQDSIIVSDNQDEVETETDEQTEGTDQYLSEEQLAVLAEQDTDTQQAAPQRPSRETQQSSLIRANVSSVSYENGNVEIHIVLRTPMVRRQFTITGTAARDENNQWVSVSKVDIVGIQKERGHDYYIITDKDTVYLTVVIPRMPSTGGLKFVRVNMSLSGSSEWVTVKNIYW</sequence>
<proteinExistence type="predicted"/>
<protein>
    <submittedName>
        <fullName evidence="3">Uncharacterized protein</fullName>
    </submittedName>
</protein>
<gene>
    <name evidence="3" type="ORF">SAMN04487900_10876</name>
</gene>
<evidence type="ECO:0000256" key="2">
    <source>
        <dbReference type="SAM" id="Phobius"/>
    </source>
</evidence>
<feature type="compositionally biased region" description="Acidic residues" evidence="1">
    <location>
        <begin position="249"/>
        <end position="262"/>
    </location>
</feature>
<feature type="transmembrane region" description="Helical" evidence="2">
    <location>
        <begin position="46"/>
        <end position="68"/>
    </location>
</feature>
<keyword evidence="2" id="KW-0812">Transmembrane</keyword>
<evidence type="ECO:0000256" key="1">
    <source>
        <dbReference type="SAM" id="MobiDB-lite"/>
    </source>
</evidence>